<reference evidence="4 5" key="1">
    <citation type="submission" date="2024-09" db="EMBL/GenBank/DDBJ databases">
        <authorList>
            <person name="Ruan L."/>
        </authorList>
    </citation>
    <scope>NUCLEOTIDE SEQUENCE [LARGE SCALE GENOMIC DNA]</scope>
    <source>
        <strain evidence="4 5">D33</strain>
    </source>
</reference>
<dbReference type="RefSeq" id="WP_375526153.1">
    <property type="nucleotide sequence ID" value="NZ_JBHILM010000017.1"/>
</dbReference>
<dbReference type="Pfam" id="PF00005">
    <property type="entry name" value="ABC_tran"/>
    <property type="match status" value="1"/>
</dbReference>
<dbReference type="InterPro" id="IPR017871">
    <property type="entry name" value="ABC_transporter-like_CS"/>
</dbReference>
<dbReference type="Gene3D" id="3.40.50.300">
    <property type="entry name" value="P-loop containing nucleotide triphosphate hydrolases"/>
    <property type="match status" value="1"/>
</dbReference>
<protein>
    <submittedName>
        <fullName evidence="4">ABC transporter ATP-binding protein</fullName>
    </submittedName>
</protein>
<evidence type="ECO:0000256" key="2">
    <source>
        <dbReference type="ARBA" id="ARBA00022840"/>
    </source>
</evidence>
<evidence type="ECO:0000256" key="1">
    <source>
        <dbReference type="ARBA" id="ARBA00022741"/>
    </source>
</evidence>
<comment type="caution">
    <text evidence="4">The sequence shown here is derived from an EMBL/GenBank/DDBJ whole genome shotgun (WGS) entry which is preliminary data.</text>
</comment>
<keyword evidence="2 4" id="KW-0067">ATP-binding</keyword>
<accession>A0ABV5B9M8</accession>
<evidence type="ECO:0000313" key="5">
    <source>
        <dbReference type="Proteomes" id="UP001580407"/>
    </source>
</evidence>
<dbReference type="PANTHER" id="PTHR43158:SF10">
    <property type="entry name" value="ABC TRANSPORTER ATP-BINDING PROTEIN YTRB"/>
    <property type="match status" value="1"/>
</dbReference>
<dbReference type="InterPro" id="IPR027417">
    <property type="entry name" value="P-loop_NTPase"/>
</dbReference>
<dbReference type="EMBL" id="JBHILM010000017">
    <property type="protein sequence ID" value="MFB5682397.1"/>
    <property type="molecule type" value="Genomic_DNA"/>
</dbReference>
<feature type="domain" description="ABC transporter" evidence="3">
    <location>
        <begin position="9"/>
        <end position="236"/>
    </location>
</feature>
<keyword evidence="1" id="KW-0547">Nucleotide-binding</keyword>
<dbReference type="SMART" id="SM00382">
    <property type="entry name" value="AAA"/>
    <property type="match status" value="1"/>
</dbReference>
<name>A0ABV5B9M8_9BACL</name>
<dbReference type="Proteomes" id="UP001580407">
    <property type="component" value="Unassembled WGS sequence"/>
</dbReference>
<dbReference type="PANTHER" id="PTHR43158">
    <property type="entry name" value="SKFA PEPTIDE EXPORT ATP-BINDING PROTEIN SKFE"/>
    <property type="match status" value="1"/>
</dbReference>
<evidence type="ECO:0000259" key="3">
    <source>
        <dbReference type="PROSITE" id="PS50893"/>
    </source>
</evidence>
<keyword evidence="5" id="KW-1185">Reference proteome</keyword>
<sequence>MGNAENNVIEMQDVTKTRGRRQIGPITLTVPAGYVVALVGHNGSGKSTLLNMLTRLSLPDAGHIRWFGREYDGELPSEIRQWIGYMPEHFYSEENRMTAEQAAAFRAHWYSGWDEIRFRELMEKFEVPEHTKLSKLSKGERRRFELAAALAPHPRLLLLDEPSSGLDPFAWKMMLEELRDCMRNEKTTIIMATHIIDEIKRLADYIVLLHEGRHLGCAEKDRLLESGKELWFEGTEEDASDLPCVLERSREGLLQRVVTMEAAAAVEALEEAGIRILRTRALELDEIMMHWAAGRLPQEMTSERKGNEA</sequence>
<dbReference type="GO" id="GO:0005524">
    <property type="term" value="F:ATP binding"/>
    <property type="evidence" value="ECO:0007669"/>
    <property type="project" value="UniProtKB-KW"/>
</dbReference>
<organism evidence="4 5">
    <name type="scientific">Paenibacillus terreus</name>
    <dbReference type="NCBI Taxonomy" id="1387834"/>
    <lineage>
        <taxon>Bacteria</taxon>
        <taxon>Bacillati</taxon>
        <taxon>Bacillota</taxon>
        <taxon>Bacilli</taxon>
        <taxon>Bacillales</taxon>
        <taxon>Paenibacillaceae</taxon>
        <taxon>Paenibacillus</taxon>
    </lineage>
</organism>
<evidence type="ECO:0000313" key="4">
    <source>
        <dbReference type="EMBL" id="MFB5682397.1"/>
    </source>
</evidence>
<gene>
    <name evidence="4" type="ORF">ACE3NQ_15830</name>
</gene>
<dbReference type="CDD" id="cd03230">
    <property type="entry name" value="ABC_DR_subfamily_A"/>
    <property type="match status" value="1"/>
</dbReference>
<dbReference type="SUPFAM" id="SSF52540">
    <property type="entry name" value="P-loop containing nucleoside triphosphate hydrolases"/>
    <property type="match status" value="1"/>
</dbReference>
<dbReference type="PROSITE" id="PS00211">
    <property type="entry name" value="ABC_TRANSPORTER_1"/>
    <property type="match status" value="1"/>
</dbReference>
<dbReference type="InterPro" id="IPR003593">
    <property type="entry name" value="AAA+_ATPase"/>
</dbReference>
<proteinExistence type="predicted"/>
<dbReference type="InterPro" id="IPR003439">
    <property type="entry name" value="ABC_transporter-like_ATP-bd"/>
</dbReference>
<dbReference type="PROSITE" id="PS50893">
    <property type="entry name" value="ABC_TRANSPORTER_2"/>
    <property type="match status" value="1"/>
</dbReference>